<name>A0AAJ0BSR6_9PEZI</name>
<keyword evidence="3" id="KW-1185">Reference proteome</keyword>
<feature type="signal peptide" evidence="1">
    <location>
        <begin position="1"/>
        <end position="22"/>
    </location>
</feature>
<evidence type="ECO:0000256" key="1">
    <source>
        <dbReference type="SAM" id="SignalP"/>
    </source>
</evidence>
<organism evidence="2 3">
    <name type="scientific">Phialemonium atrogriseum</name>
    <dbReference type="NCBI Taxonomy" id="1093897"/>
    <lineage>
        <taxon>Eukaryota</taxon>
        <taxon>Fungi</taxon>
        <taxon>Dikarya</taxon>
        <taxon>Ascomycota</taxon>
        <taxon>Pezizomycotina</taxon>
        <taxon>Sordariomycetes</taxon>
        <taxon>Sordariomycetidae</taxon>
        <taxon>Cephalothecales</taxon>
        <taxon>Cephalothecaceae</taxon>
        <taxon>Phialemonium</taxon>
    </lineage>
</organism>
<protein>
    <submittedName>
        <fullName evidence="2">Uncharacterized protein</fullName>
    </submittedName>
</protein>
<sequence length="376" mass="39570">MESSLRYIWVLLAFMLLRGVRADCKSYGVDFSNGGSYQIDGSSNQYFSFISVFQGCNRENISPVLVSPDGNEYACSSIDTSSDGAQVTSTCGIPFSAMKSGVWKIVLESNQIAVQRSITLKIGVPETVVVTATPTIVLGITSTPQAQTVRSTITQTQTLIIVASTVTAACNGGTRTVTNYQQGQTVTVQSTVTRSLTDGQVTSYWTTTASATAVCHYPSTQNNYDGAAAPTARSSFCIGDACNLQARDQEGVNKVQERGIAGSAAVAAVTSTYTETTYTVTRTSVTTIPPRTATEVDYRTITTTIAPAPTTVCTGGGNQATVTVVMGDSGAVTQTNIVYQTTRAAGTVWVGQTQYTTFTNSASATACWRAGGWIGV</sequence>
<proteinExistence type="predicted"/>
<reference evidence="2" key="1">
    <citation type="submission" date="2023-06" db="EMBL/GenBank/DDBJ databases">
        <title>Genome-scale phylogeny and comparative genomics of the fungal order Sordariales.</title>
        <authorList>
            <consortium name="Lawrence Berkeley National Laboratory"/>
            <person name="Hensen N."/>
            <person name="Bonometti L."/>
            <person name="Westerberg I."/>
            <person name="Brannstrom I.O."/>
            <person name="Guillou S."/>
            <person name="Cros-Aarteil S."/>
            <person name="Calhoun S."/>
            <person name="Haridas S."/>
            <person name="Kuo A."/>
            <person name="Mondo S."/>
            <person name="Pangilinan J."/>
            <person name="Riley R."/>
            <person name="Labutti K."/>
            <person name="Andreopoulos B."/>
            <person name="Lipzen A."/>
            <person name="Chen C."/>
            <person name="Yanf M."/>
            <person name="Daum C."/>
            <person name="Ng V."/>
            <person name="Clum A."/>
            <person name="Steindorff A."/>
            <person name="Ohm R."/>
            <person name="Martin F."/>
            <person name="Silar P."/>
            <person name="Natvig D."/>
            <person name="Lalanne C."/>
            <person name="Gautier V."/>
            <person name="Ament-Velasquez S.L."/>
            <person name="Kruys A."/>
            <person name="Hutchinson M.I."/>
            <person name="Powell A.J."/>
            <person name="Barry K."/>
            <person name="Miller A.N."/>
            <person name="Grigoriev I.V."/>
            <person name="Debuchy R."/>
            <person name="Gladieux P."/>
            <person name="Thoren M.H."/>
            <person name="Johannesson H."/>
        </authorList>
    </citation>
    <scope>NUCLEOTIDE SEQUENCE</scope>
    <source>
        <strain evidence="2">8032-3</strain>
    </source>
</reference>
<dbReference type="EMBL" id="MU839038">
    <property type="protein sequence ID" value="KAK1762352.1"/>
    <property type="molecule type" value="Genomic_DNA"/>
</dbReference>
<accession>A0AAJ0BSR6</accession>
<dbReference type="AlphaFoldDB" id="A0AAJ0BSR6"/>
<gene>
    <name evidence="2" type="ORF">QBC33DRAFT_283050</name>
</gene>
<keyword evidence="1" id="KW-0732">Signal</keyword>
<dbReference type="Proteomes" id="UP001244011">
    <property type="component" value="Unassembled WGS sequence"/>
</dbReference>
<evidence type="ECO:0000313" key="2">
    <source>
        <dbReference type="EMBL" id="KAK1762352.1"/>
    </source>
</evidence>
<dbReference type="GeneID" id="85306455"/>
<feature type="chain" id="PRO_5042495882" evidence="1">
    <location>
        <begin position="23"/>
        <end position="376"/>
    </location>
</feature>
<dbReference type="RefSeq" id="XP_060278565.1">
    <property type="nucleotide sequence ID" value="XM_060423268.1"/>
</dbReference>
<evidence type="ECO:0000313" key="3">
    <source>
        <dbReference type="Proteomes" id="UP001244011"/>
    </source>
</evidence>
<comment type="caution">
    <text evidence="2">The sequence shown here is derived from an EMBL/GenBank/DDBJ whole genome shotgun (WGS) entry which is preliminary data.</text>
</comment>